<organism evidence="3 4">
    <name type="scientific">Globodera pallida</name>
    <name type="common">Potato cyst nematode worm</name>
    <name type="synonym">Heterodera pallida</name>
    <dbReference type="NCBI Taxonomy" id="36090"/>
    <lineage>
        <taxon>Eukaryota</taxon>
        <taxon>Metazoa</taxon>
        <taxon>Ecdysozoa</taxon>
        <taxon>Nematoda</taxon>
        <taxon>Chromadorea</taxon>
        <taxon>Rhabditida</taxon>
        <taxon>Tylenchina</taxon>
        <taxon>Tylenchomorpha</taxon>
        <taxon>Tylenchoidea</taxon>
        <taxon>Heteroderidae</taxon>
        <taxon>Heteroderinae</taxon>
        <taxon>Globodera</taxon>
    </lineage>
</organism>
<dbReference type="Gene3D" id="2.60.210.10">
    <property type="entry name" value="Apoptosis, Tumor Necrosis Factor Receptor Associated Protein 2, Chain A"/>
    <property type="match status" value="1"/>
</dbReference>
<sequence length="397" mass="44155">MKRLLGSGDGADVHFSVGEGDEKELLPAHKLILRTASDVFAAMFRFDAENAKSSAAGTAKEVEPVAITDVKVGAFKAMLAFIYADDLRGLNGDNAMDVLYTANKYNVAELIKACVNFPIVKLSNVFVAFDQARFLGEKILDRDQLFVCGEIAIWNAALCWADEKCSQKGKQCLAKNRRAVLGPALFKIRFPLISQKDFSKIIVPSGVLTLNQMMSIFLHYSHPDADQPELYPLQFPTKRRTATRSDDDGPYKPKGQIMLTIEKVSEFAREDENSRRLSDAVYIRGLPWKILATPRTVSAQKCLGFYLYCNTENSDANWNCAASATYKIVSQKKGNKDHIWETSHIFSFSSGGRIGWGFAHFMTFEELLGPYNGWHDAKNDTAILAVDVIAEQPLGVK</sequence>
<reference evidence="4" key="2">
    <citation type="submission" date="2016-06" db="UniProtKB">
        <authorList>
            <consortium name="WormBaseParasite"/>
        </authorList>
    </citation>
    <scope>IDENTIFICATION</scope>
</reference>
<dbReference type="SUPFAM" id="SSF49599">
    <property type="entry name" value="TRAF domain-like"/>
    <property type="match status" value="1"/>
</dbReference>
<dbReference type="InterPro" id="IPR002083">
    <property type="entry name" value="MATH/TRAF_dom"/>
</dbReference>
<protein>
    <submittedName>
        <fullName evidence="4">BTB domain-containing protein</fullName>
    </submittedName>
</protein>
<feature type="domain" description="BTB" evidence="1">
    <location>
        <begin position="11"/>
        <end position="87"/>
    </location>
</feature>
<dbReference type="PROSITE" id="PS50144">
    <property type="entry name" value="MATH"/>
    <property type="match status" value="1"/>
</dbReference>
<dbReference type="WBParaSite" id="GPLIN_000507400">
    <property type="protein sequence ID" value="GPLIN_000507400"/>
    <property type="gene ID" value="GPLIN_000507400"/>
</dbReference>
<dbReference type="PANTHER" id="PTHR45774:SF3">
    <property type="entry name" value="BTB (POZ) DOMAIN-CONTAINING 2B-RELATED"/>
    <property type="match status" value="1"/>
</dbReference>
<evidence type="ECO:0000259" key="1">
    <source>
        <dbReference type="PROSITE" id="PS50097"/>
    </source>
</evidence>
<dbReference type="SMART" id="SM00061">
    <property type="entry name" value="MATH"/>
    <property type="match status" value="1"/>
</dbReference>
<accession>A0A183BWT5</accession>
<evidence type="ECO:0000313" key="3">
    <source>
        <dbReference type="Proteomes" id="UP000050741"/>
    </source>
</evidence>
<dbReference type="Gene3D" id="3.30.710.10">
    <property type="entry name" value="Potassium Channel Kv1.1, Chain A"/>
    <property type="match status" value="1"/>
</dbReference>
<feature type="domain" description="MATH" evidence="2">
    <location>
        <begin position="254"/>
        <end position="388"/>
    </location>
</feature>
<dbReference type="AlphaFoldDB" id="A0A183BWT5"/>
<keyword evidence="3" id="KW-1185">Reference proteome</keyword>
<dbReference type="InterPro" id="IPR011333">
    <property type="entry name" value="SKP1/BTB/POZ_sf"/>
</dbReference>
<reference evidence="3" key="1">
    <citation type="submission" date="2014-05" db="EMBL/GenBank/DDBJ databases">
        <title>The genome and life-stage specific transcriptomes of Globodera pallida elucidate key aspects of plant parasitism by a cyst nematode.</title>
        <authorList>
            <person name="Cotton J.A."/>
            <person name="Lilley C.J."/>
            <person name="Jones L.M."/>
            <person name="Kikuchi T."/>
            <person name="Reid A.J."/>
            <person name="Thorpe P."/>
            <person name="Tsai I.J."/>
            <person name="Beasley H."/>
            <person name="Blok V."/>
            <person name="Cock P.J.A."/>
            <person name="Van den Akker S.E."/>
            <person name="Holroyd N."/>
            <person name="Hunt M."/>
            <person name="Mantelin S."/>
            <person name="Naghra H."/>
            <person name="Pain A."/>
            <person name="Palomares-Rius J.E."/>
            <person name="Zarowiecki M."/>
            <person name="Berriman M."/>
            <person name="Jones J.T."/>
            <person name="Urwin P.E."/>
        </authorList>
    </citation>
    <scope>NUCLEOTIDE SEQUENCE [LARGE SCALE GENOMIC DNA]</scope>
    <source>
        <strain evidence="3">Lindley</strain>
    </source>
</reference>
<dbReference type="SMART" id="SM00225">
    <property type="entry name" value="BTB"/>
    <property type="match status" value="1"/>
</dbReference>
<dbReference type="InterPro" id="IPR008974">
    <property type="entry name" value="TRAF-like"/>
</dbReference>
<dbReference type="PANTHER" id="PTHR45774">
    <property type="entry name" value="BTB/POZ DOMAIN-CONTAINING"/>
    <property type="match status" value="1"/>
</dbReference>
<evidence type="ECO:0000313" key="4">
    <source>
        <dbReference type="WBParaSite" id="GPLIN_000507400"/>
    </source>
</evidence>
<dbReference type="Proteomes" id="UP000050741">
    <property type="component" value="Unassembled WGS sequence"/>
</dbReference>
<dbReference type="Gene3D" id="1.25.40.420">
    <property type="match status" value="1"/>
</dbReference>
<proteinExistence type="predicted"/>
<dbReference type="PROSITE" id="PS50097">
    <property type="entry name" value="BTB"/>
    <property type="match status" value="1"/>
</dbReference>
<dbReference type="Pfam" id="PF00651">
    <property type="entry name" value="BTB"/>
    <property type="match status" value="1"/>
</dbReference>
<dbReference type="SUPFAM" id="SSF54695">
    <property type="entry name" value="POZ domain"/>
    <property type="match status" value="1"/>
</dbReference>
<name>A0A183BWT5_GLOPA</name>
<dbReference type="Pfam" id="PF22486">
    <property type="entry name" value="MATH_2"/>
    <property type="match status" value="1"/>
</dbReference>
<dbReference type="InterPro" id="IPR000210">
    <property type="entry name" value="BTB/POZ_dom"/>
</dbReference>
<evidence type="ECO:0000259" key="2">
    <source>
        <dbReference type="PROSITE" id="PS50144"/>
    </source>
</evidence>